<sequence length="112" mass="12488">MKTLITIIAVSLMTLTSSFANTDPLEDDAKEQLREQVMVLLENPTVEVDNASISSTITFTINSNGELVVLDVATKNTQVKQFVIKTLNYKKTTMVPQNFGKVFKVKYTIEKA</sequence>
<organism evidence="2 3">
    <name type="scientific">Croceibacter atlanticus (strain ATCC BAA-628 / JCM 21780 / CIP 108009 / IAM 15332 / KCTC 12090 / HTCC2559)</name>
    <dbReference type="NCBI Taxonomy" id="216432"/>
    <lineage>
        <taxon>Bacteria</taxon>
        <taxon>Pseudomonadati</taxon>
        <taxon>Bacteroidota</taxon>
        <taxon>Flavobacteriia</taxon>
        <taxon>Flavobacteriales</taxon>
        <taxon>Flavobacteriaceae</taxon>
        <taxon>Croceibacter</taxon>
    </lineage>
</organism>
<evidence type="ECO:0008006" key="4">
    <source>
        <dbReference type="Google" id="ProtNLM"/>
    </source>
</evidence>
<evidence type="ECO:0000313" key="3">
    <source>
        <dbReference type="Proteomes" id="UP000002297"/>
    </source>
</evidence>
<dbReference type="KEGG" id="cat:CA2559_04590"/>
<protein>
    <recommendedName>
        <fullName evidence="4">TonB C-terminal domain-containing protein</fullName>
    </recommendedName>
</protein>
<dbReference type="OrthoDB" id="1376285at2"/>
<dbReference type="Proteomes" id="UP000002297">
    <property type="component" value="Chromosome"/>
</dbReference>
<proteinExistence type="predicted"/>
<dbReference type="EMBL" id="CP002046">
    <property type="protein sequence ID" value="EAP88007.1"/>
    <property type="molecule type" value="Genomic_DNA"/>
</dbReference>
<reference evidence="2 3" key="1">
    <citation type="journal article" date="2010" name="J. Bacteriol.">
        <title>The complete genome sequence of Croceibacter atlanticus HTCC2559T.</title>
        <authorList>
            <person name="Oh H.M."/>
            <person name="Kang I."/>
            <person name="Ferriera S."/>
            <person name="Giovannoni S.J."/>
            <person name="Cho J.C."/>
        </authorList>
    </citation>
    <scope>NUCLEOTIDE SEQUENCE [LARGE SCALE GENOMIC DNA]</scope>
    <source>
        <strain evidence="3">ATCC BAA-628 / HTCC2559 / KCTC 12090</strain>
    </source>
</reference>
<dbReference type="RefSeq" id="WP_013186683.1">
    <property type="nucleotide sequence ID" value="NC_014230.1"/>
</dbReference>
<gene>
    <name evidence="2" type="ordered locus">CA2559_04590</name>
</gene>
<evidence type="ECO:0000256" key="1">
    <source>
        <dbReference type="SAM" id="SignalP"/>
    </source>
</evidence>
<name>A3U6Z0_CROAH</name>
<dbReference type="AlphaFoldDB" id="A3U6Z0"/>
<keyword evidence="3" id="KW-1185">Reference proteome</keyword>
<feature type="chain" id="PRO_5002659868" description="TonB C-terminal domain-containing protein" evidence="1">
    <location>
        <begin position="23"/>
        <end position="112"/>
    </location>
</feature>
<feature type="signal peptide" evidence="1">
    <location>
        <begin position="1"/>
        <end position="22"/>
    </location>
</feature>
<evidence type="ECO:0000313" key="2">
    <source>
        <dbReference type="EMBL" id="EAP88007.1"/>
    </source>
</evidence>
<dbReference type="HOGENOM" id="CLU_2141732_0_0_10"/>
<dbReference type="GeneID" id="89452708"/>
<accession>A3U6Z0</accession>
<keyword evidence="1" id="KW-0732">Signal</keyword>